<accession>A0A084STV5</accession>
<evidence type="ECO:0000313" key="3">
    <source>
        <dbReference type="Proteomes" id="UP000028547"/>
    </source>
</evidence>
<feature type="signal peptide" evidence="1">
    <location>
        <begin position="1"/>
        <end position="26"/>
    </location>
</feature>
<dbReference type="PROSITE" id="PS51257">
    <property type="entry name" value="PROKAR_LIPOPROTEIN"/>
    <property type="match status" value="1"/>
</dbReference>
<dbReference type="Proteomes" id="UP000028547">
    <property type="component" value="Unassembled WGS sequence"/>
</dbReference>
<sequence>MKNLIRKSLLACGVALLLTGCGGTEAELEQEPQSLEERQDALLSTCGEPEATELLEVAEHACYHAEYGPFEAVTAAALGTYPFVDVSTPHTAYNITLPASGYGYGGAVNFIPEESGEYAFLLSRHRGLRIFNGNTEVARECRLQVPEETCGSLRTTIVADLEANVEYRLEFKAIFPRNSQFTLLVEEAGHHHEE</sequence>
<dbReference type="AlphaFoldDB" id="A0A084STV5"/>
<gene>
    <name evidence="2" type="ORF">Q664_18820</name>
</gene>
<protein>
    <recommendedName>
        <fullName evidence="4">Lipoprotein</fullName>
    </recommendedName>
</protein>
<organism evidence="2 3">
    <name type="scientific">Archangium violaceum Cb vi76</name>
    <dbReference type="NCBI Taxonomy" id="1406225"/>
    <lineage>
        <taxon>Bacteria</taxon>
        <taxon>Pseudomonadati</taxon>
        <taxon>Myxococcota</taxon>
        <taxon>Myxococcia</taxon>
        <taxon>Myxococcales</taxon>
        <taxon>Cystobacterineae</taxon>
        <taxon>Archangiaceae</taxon>
        <taxon>Archangium</taxon>
    </lineage>
</organism>
<proteinExistence type="predicted"/>
<evidence type="ECO:0000313" key="2">
    <source>
        <dbReference type="EMBL" id="KFA91890.1"/>
    </source>
</evidence>
<comment type="caution">
    <text evidence="2">The sequence shown here is derived from an EMBL/GenBank/DDBJ whole genome shotgun (WGS) entry which is preliminary data.</text>
</comment>
<keyword evidence="1" id="KW-0732">Signal</keyword>
<evidence type="ECO:0000256" key="1">
    <source>
        <dbReference type="SAM" id="SignalP"/>
    </source>
</evidence>
<name>A0A084STV5_9BACT</name>
<dbReference type="EMBL" id="JPMI01000123">
    <property type="protein sequence ID" value="KFA91890.1"/>
    <property type="molecule type" value="Genomic_DNA"/>
</dbReference>
<reference evidence="2 3" key="1">
    <citation type="submission" date="2014-07" db="EMBL/GenBank/DDBJ databases">
        <title>Draft Genome Sequence of Gephyronic Acid Producer, Cystobacter violaceus Strain Cb vi76.</title>
        <authorList>
            <person name="Stevens D.C."/>
            <person name="Young J."/>
            <person name="Carmichael R."/>
            <person name="Tan J."/>
            <person name="Taylor R.E."/>
        </authorList>
    </citation>
    <scope>NUCLEOTIDE SEQUENCE [LARGE SCALE GENOMIC DNA]</scope>
    <source>
        <strain evidence="2 3">Cb vi76</strain>
    </source>
</reference>
<evidence type="ECO:0008006" key="4">
    <source>
        <dbReference type="Google" id="ProtNLM"/>
    </source>
</evidence>
<dbReference type="RefSeq" id="WP_043396903.1">
    <property type="nucleotide sequence ID" value="NZ_JPMI01000123.1"/>
</dbReference>
<feature type="chain" id="PRO_5001781823" description="Lipoprotein" evidence="1">
    <location>
        <begin position="27"/>
        <end position="194"/>
    </location>
</feature>